<reference evidence="5" key="1">
    <citation type="submission" date="2020-10" db="EMBL/GenBank/DDBJ databases">
        <authorList>
            <person name="Han B."/>
            <person name="Lu T."/>
            <person name="Zhao Q."/>
            <person name="Huang X."/>
            <person name="Zhao Y."/>
        </authorList>
    </citation>
    <scope>NUCLEOTIDE SEQUENCE</scope>
</reference>
<feature type="compositionally biased region" description="Polar residues" evidence="4">
    <location>
        <begin position="7"/>
        <end position="23"/>
    </location>
</feature>
<dbReference type="EMBL" id="CAJGYO010000010">
    <property type="protein sequence ID" value="CAD6255381.1"/>
    <property type="molecule type" value="Genomic_DNA"/>
</dbReference>
<dbReference type="Pfam" id="PF05691">
    <property type="entry name" value="Raffinose_syn"/>
    <property type="match status" value="1"/>
</dbReference>
<dbReference type="AlphaFoldDB" id="A0A811QGV8"/>
<comment type="caution">
    <text evidence="5">The sequence shown here is derived from an EMBL/GenBank/DDBJ whole genome shotgun (WGS) entry which is preliminary data.</text>
</comment>
<evidence type="ECO:0000256" key="2">
    <source>
        <dbReference type="ARBA" id="ARBA00023277"/>
    </source>
</evidence>
<evidence type="ECO:0000313" key="6">
    <source>
        <dbReference type="Proteomes" id="UP000604825"/>
    </source>
</evidence>
<feature type="coiled-coil region" evidence="3">
    <location>
        <begin position="435"/>
        <end position="462"/>
    </location>
</feature>
<dbReference type="PANTHER" id="PTHR31268">
    <property type="match status" value="1"/>
</dbReference>
<feature type="region of interest" description="Disordered" evidence="4">
    <location>
        <begin position="1"/>
        <end position="23"/>
    </location>
</feature>
<dbReference type="OrthoDB" id="4664297at2759"/>
<comment type="similarity">
    <text evidence="1">Belongs to the glycosyl hydrolases 36 family.</text>
</comment>
<dbReference type="PANTHER" id="PTHR31268:SF8">
    <property type="entry name" value="GALACTINOL--SUCROSE GALACTOSYLTRANSFERASE 4-RELATED"/>
    <property type="match status" value="1"/>
</dbReference>
<name>A0A811QGV8_9POAL</name>
<keyword evidence="6" id="KW-1185">Reference proteome</keyword>
<evidence type="ECO:0000256" key="4">
    <source>
        <dbReference type="SAM" id="MobiDB-lite"/>
    </source>
</evidence>
<dbReference type="InterPro" id="IPR017853">
    <property type="entry name" value="GH"/>
</dbReference>
<keyword evidence="3" id="KW-0175">Coiled coil</keyword>
<evidence type="ECO:0000256" key="3">
    <source>
        <dbReference type="SAM" id="Coils"/>
    </source>
</evidence>
<evidence type="ECO:0000256" key="1">
    <source>
        <dbReference type="ARBA" id="ARBA00007240"/>
    </source>
</evidence>
<dbReference type="InterPro" id="IPR008811">
    <property type="entry name" value="Glycosyl_hydrolases_36"/>
</dbReference>
<evidence type="ECO:0008006" key="7">
    <source>
        <dbReference type="Google" id="ProtNLM"/>
    </source>
</evidence>
<organism evidence="5 6">
    <name type="scientific">Miscanthus lutarioriparius</name>
    <dbReference type="NCBI Taxonomy" id="422564"/>
    <lineage>
        <taxon>Eukaryota</taxon>
        <taxon>Viridiplantae</taxon>
        <taxon>Streptophyta</taxon>
        <taxon>Embryophyta</taxon>
        <taxon>Tracheophyta</taxon>
        <taxon>Spermatophyta</taxon>
        <taxon>Magnoliopsida</taxon>
        <taxon>Liliopsida</taxon>
        <taxon>Poales</taxon>
        <taxon>Poaceae</taxon>
        <taxon>PACMAD clade</taxon>
        <taxon>Panicoideae</taxon>
        <taxon>Andropogonodae</taxon>
        <taxon>Andropogoneae</taxon>
        <taxon>Saccharinae</taxon>
        <taxon>Miscanthus</taxon>
    </lineage>
</organism>
<keyword evidence="2" id="KW-0119">Carbohydrate metabolism</keyword>
<protein>
    <recommendedName>
        <fullName evidence="7">Stachyose synthase</fullName>
    </recommendedName>
</protein>
<proteinExistence type="inferred from homology"/>
<sequence length="947" mass="102193">MEPAPSFSATLDSQRPASIENSSQPYTIRARATLCSFLNIALPMAPSNESKPTPKVAATAAAAAPKLTTTGSTAVASKAATPSSSAPPCLFSLRDGALTVGGGTGKAAAVALLTGVPGNVTLTPFAEAFDPTTKASSDAPEELASQAAANASRGAFLGFTLPSPASRAPCRVGRLPSPRRFLSVFRFKTWWSTAWAGRRGRDLQMETQWVLLEVPELAGAGAGYVFVLPLVQGSFRSAVFPGEDDGVVVCAESGSAAVTGTDFRRIAYVHAGDDPYRVMQEAYLAARVHLGTFRLIQEKALPPMADRFGWCTWDAFYLTVDPPGVWQGVSEFADAGVPPRFLIIDDGWQSVNRDDDPPQEDARGLVLGGDQMTARLYRFDECARFRGYREGALIRRPPEVFYDKSMSKAVVRKAAEIENAGKAKKKAAQGGATDLSSFDAKVAQMRRELDQLLVQRDAMLAKLGDNDSDGEVGLKAFLKDMRRRFPGLDDVYVWQALCGGWGGVRPGATHLDARVVPARPSPGLAGTMEDLAVDRIIEGGIGLVHPDQAGDLYESMHSYLAGAGVTGVKVDVVHTLEYVCEEHGGRVELAKAYYDGLSKSIAKNFAGTGIIASMQQCNDFFFLGTRQVAMGRAGDDFWFEDPNGDPMGVFWLQGAHMVNCAYNSLWMGQFILPDWDMFQSDHACAAFHAASRAICGGPVYVSDSLGGHDFALLRRLVFPDGTVPRCLHYALPTRDCLFKNPLFDQQTVLKIWNLNKFGGVIGAFNCQGAGWDPVEHRVRGYSHCYKPVSGDVRPADVEWGQREDTSAMAKDASYAVYRCQTEELLLITPDSEPIQFTLQPSSFELFTFAPVTTIGGGAAKARFALIGLVDLLNCGGAIVDVQHGSGGEVMMKVKGEGRLLVYSDVAPKKSLVDGCEAVFEWENGGKLMVDVTWNQEKDGVSDVVFCF</sequence>
<evidence type="ECO:0000313" key="5">
    <source>
        <dbReference type="EMBL" id="CAD6255381.1"/>
    </source>
</evidence>
<dbReference type="SUPFAM" id="SSF51445">
    <property type="entry name" value="(Trans)glycosidases"/>
    <property type="match status" value="1"/>
</dbReference>
<gene>
    <name evidence="5" type="ORF">NCGR_LOCUS38928</name>
</gene>
<dbReference type="Proteomes" id="UP000604825">
    <property type="component" value="Unassembled WGS sequence"/>
</dbReference>
<accession>A0A811QGV8</accession>